<keyword evidence="4" id="KW-0418">Kinase</keyword>
<dbReference type="Gene3D" id="1.20.5.1930">
    <property type="match status" value="1"/>
</dbReference>
<dbReference type="InterPro" id="IPR042240">
    <property type="entry name" value="CHASE_sf"/>
</dbReference>
<sequence>MTFRRAPVLAVLPALLALVLGLAATAALFLWTRSQEQELEHVFFERRANFRIMTVRQGLEELVETLNDINRAVSTFQPVSAAQFHAFVQPFAKGEPYPSAIALCRVVTQAQRSDYEARMQQSIPGFSITELLDGSMHPAPVRDAYIAVEYLEPGAIEGVAAVGFDTLSVPSLKQAMERSAVTGATSAATLFRYPDLPNVRPRFVLVKPVYRPGADIATGEARKDAVIAYTTIGMPAEKTIAGILDASGMLRMPGVWISVHMGEEGADRLAYADPVEAQSGRGAGWPWPARNEMRMQSQQFEVAGLNWRVEVRGQALGAGPARQTGSLLVALFGAIISMMAAFYLWAMASRNWRVRQLVSERTAALHAANDRLNADIAARERVEGVLRRTDRTLKNAQRIAHVGSWEIDLDSGAHHWSDECFRIFGLPASADGVPSLAALPPATRAMWDAIRDRLLSDGVDSGEQRIVRPDGSVRHLMLHAELAGDAAQGRTAAGSVLDISEFKRVETELRQSQASLRELGGHQERIKENERKRIAREIHDELGGLLTGIKAYVSVASSRVGSDAAAAPLLAEAMAQTDTALDTVRRVIADLRPSVLDQLGVWEAIEWLASQLEAQTGVACHCTIAPDLPPPGPDGSAMLFRIAQEALTNIARHANATSVEISARREDDDLLLEVTDDGVGIAFEKLSEHSTWGLRGMRERAHYLGGSLHVGNAPAGGTLVSLRLPLLVKLAEETR</sequence>
<evidence type="ECO:0000256" key="7">
    <source>
        <dbReference type="ARBA" id="ARBA00023136"/>
    </source>
</evidence>
<evidence type="ECO:0000313" key="13">
    <source>
        <dbReference type="Proteomes" id="UP001158049"/>
    </source>
</evidence>
<dbReference type="Pfam" id="PF03924">
    <property type="entry name" value="CHASE"/>
    <property type="match status" value="1"/>
</dbReference>
<dbReference type="Gene3D" id="3.30.450.350">
    <property type="entry name" value="CHASE domain"/>
    <property type="match status" value="1"/>
</dbReference>
<dbReference type="SMART" id="SM01079">
    <property type="entry name" value="CHASE"/>
    <property type="match status" value="1"/>
</dbReference>
<evidence type="ECO:0000256" key="1">
    <source>
        <dbReference type="ARBA" id="ARBA00004370"/>
    </source>
</evidence>
<dbReference type="Gene3D" id="2.10.70.100">
    <property type="match status" value="1"/>
</dbReference>
<name>A0ABY1PUN5_9BURK</name>
<dbReference type="PROSITE" id="PS50109">
    <property type="entry name" value="HIS_KIN"/>
    <property type="match status" value="1"/>
</dbReference>
<accession>A0ABY1PUN5</accession>
<evidence type="ECO:0000256" key="8">
    <source>
        <dbReference type="SAM" id="Phobius"/>
    </source>
</evidence>
<dbReference type="EMBL" id="FXUL01000002">
    <property type="protein sequence ID" value="SMP48389.1"/>
    <property type="molecule type" value="Genomic_DNA"/>
</dbReference>
<gene>
    <name evidence="12" type="ORF">SAMN06295970_102143</name>
</gene>
<dbReference type="SUPFAM" id="SSF55785">
    <property type="entry name" value="PYP-like sensor domain (PAS domain)"/>
    <property type="match status" value="1"/>
</dbReference>
<dbReference type="Gene3D" id="3.30.565.10">
    <property type="entry name" value="Histidine kinase-like ATPase, C-terminal domain"/>
    <property type="match status" value="1"/>
</dbReference>
<dbReference type="PANTHER" id="PTHR24421:SF59">
    <property type="entry name" value="OXYGEN SENSOR HISTIDINE KINASE NREB"/>
    <property type="match status" value="1"/>
</dbReference>
<dbReference type="InterPro" id="IPR000700">
    <property type="entry name" value="PAS-assoc_C"/>
</dbReference>
<keyword evidence="5 8" id="KW-1133">Transmembrane helix</keyword>
<reference evidence="12 13" key="1">
    <citation type="submission" date="2017-05" db="EMBL/GenBank/DDBJ databases">
        <authorList>
            <person name="Varghese N."/>
            <person name="Submissions S."/>
        </authorList>
    </citation>
    <scope>NUCLEOTIDE SEQUENCE [LARGE SCALE GENOMIC DNA]</scope>
    <source>
        <strain evidence="12 13">DSM 26001</strain>
    </source>
</reference>
<dbReference type="Pfam" id="PF07730">
    <property type="entry name" value="HisKA_3"/>
    <property type="match status" value="1"/>
</dbReference>
<evidence type="ECO:0000259" key="11">
    <source>
        <dbReference type="PROSITE" id="PS50839"/>
    </source>
</evidence>
<feature type="domain" description="Histidine kinase" evidence="9">
    <location>
        <begin position="537"/>
        <end position="728"/>
    </location>
</feature>
<dbReference type="Gene3D" id="3.30.450.20">
    <property type="entry name" value="PAS domain"/>
    <property type="match status" value="1"/>
</dbReference>
<keyword evidence="6" id="KW-0902">Two-component regulatory system</keyword>
<dbReference type="InterPro" id="IPR050482">
    <property type="entry name" value="Sensor_HK_TwoCompSys"/>
</dbReference>
<dbReference type="InterPro" id="IPR005467">
    <property type="entry name" value="His_kinase_dom"/>
</dbReference>
<dbReference type="InterPro" id="IPR035965">
    <property type="entry name" value="PAS-like_dom_sf"/>
</dbReference>
<dbReference type="Proteomes" id="UP001158049">
    <property type="component" value="Unassembled WGS sequence"/>
</dbReference>
<dbReference type="InterPro" id="IPR006189">
    <property type="entry name" value="CHASE_dom"/>
</dbReference>
<evidence type="ECO:0000256" key="5">
    <source>
        <dbReference type="ARBA" id="ARBA00022989"/>
    </source>
</evidence>
<feature type="domain" description="PAC" evidence="10">
    <location>
        <begin position="460"/>
        <end position="511"/>
    </location>
</feature>
<evidence type="ECO:0000256" key="4">
    <source>
        <dbReference type="ARBA" id="ARBA00022777"/>
    </source>
</evidence>
<dbReference type="PROSITE" id="PS50839">
    <property type="entry name" value="CHASE"/>
    <property type="match status" value="1"/>
</dbReference>
<evidence type="ECO:0000313" key="12">
    <source>
        <dbReference type="EMBL" id="SMP48389.1"/>
    </source>
</evidence>
<dbReference type="InterPro" id="IPR011712">
    <property type="entry name" value="Sig_transdc_His_kin_sub3_dim/P"/>
</dbReference>
<keyword evidence="2" id="KW-0808">Transferase</keyword>
<keyword evidence="7 8" id="KW-0472">Membrane</keyword>
<feature type="transmembrane region" description="Helical" evidence="8">
    <location>
        <begin position="327"/>
        <end position="346"/>
    </location>
</feature>
<dbReference type="SMART" id="SM00387">
    <property type="entry name" value="HATPase_c"/>
    <property type="match status" value="1"/>
</dbReference>
<evidence type="ECO:0000259" key="10">
    <source>
        <dbReference type="PROSITE" id="PS50113"/>
    </source>
</evidence>
<evidence type="ECO:0000256" key="3">
    <source>
        <dbReference type="ARBA" id="ARBA00022692"/>
    </source>
</evidence>
<comment type="caution">
    <text evidence="12">The sequence shown here is derived from an EMBL/GenBank/DDBJ whole genome shotgun (WGS) entry which is preliminary data.</text>
</comment>
<evidence type="ECO:0000256" key="6">
    <source>
        <dbReference type="ARBA" id="ARBA00023012"/>
    </source>
</evidence>
<organism evidence="12 13">
    <name type="scientific">Noviherbaspirillum suwonense</name>
    <dbReference type="NCBI Taxonomy" id="1224511"/>
    <lineage>
        <taxon>Bacteria</taxon>
        <taxon>Pseudomonadati</taxon>
        <taxon>Pseudomonadota</taxon>
        <taxon>Betaproteobacteria</taxon>
        <taxon>Burkholderiales</taxon>
        <taxon>Oxalobacteraceae</taxon>
        <taxon>Noviherbaspirillum</taxon>
    </lineage>
</organism>
<dbReference type="PROSITE" id="PS50113">
    <property type="entry name" value="PAC"/>
    <property type="match status" value="1"/>
</dbReference>
<dbReference type="SUPFAM" id="SSF55874">
    <property type="entry name" value="ATPase domain of HSP90 chaperone/DNA topoisomerase II/histidine kinase"/>
    <property type="match status" value="1"/>
</dbReference>
<feature type="domain" description="CHASE" evidence="11">
    <location>
        <begin position="75"/>
        <end position="234"/>
    </location>
</feature>
<evidence type="ECO:0000259" key="9">
    <source>
        <dbReference type="PROSITE" id="PS50109"/>
    </source>
</evidence>
<dbReference type="CDD" id="cd16917">
    <property type="entry name" value="HATPase_UhpB-NarQ-NarX-like"/>
    <property type="match status" value="1"/>
</dbReference>
<keyword evidence="13" id="KW-1185">Reference proteome</keyword>
<comment type="subcellular location">
    <subcellularLocation>
        <location evidence="1">Membrane</location>
    </subcellularLocation>
</comment>
<evidence type="ECO:0000256" key="2">
    <source>
        <dbReference type="ARBA" id="ARBA00022679"/>
    </source>
</evidence>
<dbReference type="InterPro" id="IPR003594">
    <property type="entry name" value="HATPase_dom"/>
</dbReference>
<dbReference type="PANTHER" id="PTHR24421">
    <property type="entry name" value="NITRATE/NITRITE SENSOR PROTEIN NARX-RELATED"/>
    <property type="match status" value="1"/>
</dbReference>
<keyword evidence="3 8" id="KW-0812">Transmembrane</keyword>
<proteinExistence type="predicted"/>
<protein>
    <submittedName>
        <fullName evidence="12">Histidine kinase-, DNA gyrase B-, and HSP90-like ATPase</fullName>
    </submittedName>
</protein>
<dbReference type="InterPro" id="IPR036890">
    <property type="entry name" value="HATPase_C_sf"/>
</dbReference>
<dbReference type="Pfam" id="PF02518">
    <property type="entry name" value="HATPase_c"/>
    <property type="match status" value="1"/>
</dbReference>